<feature type="non-terminal residue" evidence="1">
    <location>
        <position position="1"/>
    </location>
</feature>
<dbReference type="EMBL" id="CADCXU010003601">
    <property type="protein sequence ID" value="CAA9995558.1"/>
    <property type="molecule type" value="Genomic_DNA"/>
</dbReference>
<name>A0A6H5G1N3_9HEMI</name>
<proteinExistence type="predicted"/>
<gene>
    <name evidence="1" type="ORF">NTEN_LOCUS2349</name>
</gene>
<protein>
    <submittedName>
        <fullName evidence="1">Uncharacterized protein</fullName>
    </submittedName>
</protein>
<evidence type="ECO:0000313" key="2">
    <source>
        <dbReference type="Proteomes" id="UP000479000"/>
    </source>
</evidence>
<dbReference type="AlphaFoldDB" id="A0A6H5G1N3"/>
<evidence type="ECO:0000313" key="1">
    <source>
        <dbReference type="EMBL" id="CAA9995558.1"/>
    </source>
</evidence>
<dbReference type="Proteomes" id="UP000479000">
    <property type="component" value="Unassembled WGS sequence"/>
</dbReference>
<accession>A0A6H5G1N3</accession>
<organism evidence="1 2">
    <name type="scientific">Nesidiocoris tenuis</name>
    <dbReference type="NCBI Taxonomy" id="355587"/>
    <lineage>
        <taxon>Eukaryota</taxon>
        <taxon>Metazoa</taxon>
        <taxon>Ecdysozoa</taxon>
        <taxon>Arthropoda</taxon>
        <taxon>Hexapoda</taxon>
        <taxon>Insecta</taxon>
        <taxon>Pterygota</taxon>
        <taxon>Neoptera</taxon>
        <taxon>Paraneoptera</taxon>
        <taxon>Hemiptera</taxon>
        <taxon>Heteroptera</taxon>
        <taxon>Panheteroptera</taxon>
        <taxon>Cimicomorpha</taxon>
        <taxon>Miridae</taxon>
        <taxon>Dicyphina</taxon>
        <taxon>Nesidiocoris</taxon>
    </lineage>
</organism>
<keyword evidence="2" id="KW-1185">Reference proteome</keyword>
<sequence length="56" mass="6168">ETIILPEYDPAERGQQADRLATLMDSLAHGVSCLVESLLNEAICTARGIFPRLMHT</sequence>
<reference evidence="1 2" key="1">
    <citation type="submission" date="2020-02" db="EMBL/GenBank/DDBJ databases">
        <authorList>
            <person name="Ferguson B K."/>
        </authorList>
    </citation>
    <scope>NUCLEOTIDE SEQUENCE [LARGE SCALE GENOMIC DNA]</scope>
</reference>